<dbReference type="AlphaFoldDB" id="A0A3B0RC71"/>
<feature type="domain" description="Peptidase M20 dimerisation" evidence="5">
    <location>
        <begin position="172"/>
        <end position="279"/>
    </location>
</feature>
<evidence type="ECO:0000256" key="2">
    <source>
        <dbReference type="ARBA" id="ARBA00022723"/>
    </source>
</evidence>
<dbReference type="PANTHER" id="PTHR43808:SF25">
    <property type="entry name" value="PEPTIDASE M20 DIMERISATION DOMAIN-CONTAINING PROTEIN"/>
    <property type="match status" value="1"/>
</dbReference>
<dbReference type="EC" id="3.5.1.16" evidence="6"/>
<keyword evidence="2" id="KW-0479">Metal-binding</keyword>
<name>A0A3B0RC71_9ZZZZ</name>
<organism evidence="6">
    <name type="scientific">hydrothermal vent metagenome</name>
    <dbReference type="NCBI Taxonomy" id="652676"/>
    <lineage>
        <taxon>unclassified sequences</taxon>
        <taxon>metagenomes</taxon>
        <taxon>ecological metagenomes</taxon>
    </lineage>
</organism>
<accession>A0A3B0RC71</accession>
<dbReference type="Pfam" id="PF01546">
    <property type="entry name" value="Peptidase_M20"/>
    <property type="match status" value="1"/>
</dbReference>
<evidence type="ECO:0000256" key="1">
    <source>
        <dbReference type="ARBA" id="ARBA00001947"/>
    </source>
</evidence>
<dbReference type="PANTHER" id="PTHR43808">
    <property type="entry name" value="ACETYLORNITHINE DEACETYLASE"/>
    <property type="match status" value="1"/>
</dbReference>
<keyword evidence="4" id="KW-0862">Zinc</keyword>
<keyword evidence="3 6" id="KW-0378">Hydrolase</keyword>
<dbReference type="InterPro" id="IPR050072">
    <property type="entry name" value="Peptidase_M20A"/>
</dbReference>
<dbReference type="GO" id="GO:0046872">
    <property type="term" value="F:metal ion binding"/>
    <property type="evidence" value="ECO:0007669"/>
    <property type="project" value="UniProtKB-KW"/>
</dbReference>
<dbReference type="GO" id="GO:0008777">
    <property type="term" value="F:acetylornithine deacetylase activity"/>
    <property type="evidence" value="ECO:0007669"/>
    <property type="project" value="UniProtKB-EC"/>
</dbReference>
<comment type="cofactor">
    <cofactor evidence="1">
        <name>Zn(2+)</name>
        <dbReference type="ChEBI" id="CHEBI:29105"/>
    </cofactor>
</comment>
<dbReference type="InterPro" id="IPR011650">
    <property type="entry name" value="Peptidase_M20_dimer"/>
</dbReference>
<dbReference type="PROSITE" id="PS00758">
    <property type="entry name" value="ARGE_DAPE_CPG2_1"/>
    <property type="match status" value="1"/>
</dbReference>
<dbReference type="Gene3D" id="3.40.630.10">
    <property type="entry name" value="Zn peptidases"/>
    <property type="match status" value="1"/>
</dbReference>
<protein>
    <submittedName>
        <fullName evidence="6">Acetylornithine deacetylase</fullName>
        <ecNumber evidence="6">3.5.1.16</ecNumber>
    </submittedName>
</protein>
<dbReference type="Pfam" id="PF07687">
    <property type="entry name" value="M20_dimer"/>
    <property type="match status" value="1"/>
</dbReference>
<evidence type="ECO:0000259" key="5">
    <source>
        <dbReference type="Pfam" id="PF07687"/>
    </source>
</evidence>
<dbReference type="InterPro" id="IPR002933">
    <property type="entry name" value="Peptidase_M20"/>
</dbReference>
<gene>
    <name evidence="6" type="ORF">MNBD_ACTINO01-805</name>
</gene>
<proteinExistence type="predicted"/>
<dbReference type="SUPFAM" id="SSF53187">
    <property type="entry name" value="Zn-dependent exopeptidases"/>
    <property type="match status" value="1"/>
</dbReference>
<evidence type="ECO:0000313" key="6">
    <source>
        <dbReference type="EMBL" id="VAV89177.1"/>
    </source>
</evidence>
<dbReference type="EMBL" id="UOEI01000008">
    <property type="protein sequence ID" value="VAV89177.1"/>
    <property type="molecule type" value="Genomic_DNA"/>
</dbReference>
<sequence length="385" mass="40480">MTLPSIDRDELVALTVKLARIDSTNTTLVPGAAGERAVGHFVADWMAAKGWDVTVEWPAPDRPNVIATIKGNGGQSLLINAHLDTVGSKPATKQVRVEGDRIYGRGVLDTKGGLAAALVAAEAVASLPPAGDIIIAAVCDEEAGSIGTDHLLTSTSAAAAVVIEPTDLQVVVAHPGFAVIECVFHGRASHTSKPEDGINAITPAVAFIQSVARYAEELASWDDDALFGRPTAQITRIDGGTELFTTPDRCIVIVELRTLPHQTPATAIDRIEALADEARDQGHSVESRRVIVRDPMSNNADQAITALLADSLSEQGHPSPIVGARYWTDAALVDAHDIPVAVFGPGGDGIHSDDEWISIDDLVICSATLAKVMAEFGRNAAPQRS</sequence>
<dbReference type="SUPFAM" id="SSF55031">
    <property type="entry name" value="Bacterial exopeptidase dimerisation domain"/>
    <property type="match status" value="1"/>
</dbReference>
<evidence type="ECO:0000256" key="4">
    <source>
        <dbReference type="ARBA" id="ARBA00022833"/>
    </source>
</evidence>
<reference evidence="6" key="1">
    <citation type="submission" date="2018-06" db="EMBL/GenBank/DDBJ databases">
        <authorList>
            <person name="Zhirakovskaya E."/>
        </authorList>
    </citation>
    <scope>NUCLEOTIDE SEQUENCE</scope>
</reference>
<dbReference type="InterPro" id="IPR001261">
    <property type="entry name" value="ArgE/DapE_CS"/>
</dbReference>
<dbReference type="InterPro" id="IPR036264">
    <property type="entry name" value="Bact_exopeptidase_dim_dom"/>
</dbReference>
<evidence type="ECO:0000256" key="3">
    <source>
        <dbReference type="ARBA" id="ARBA00022801"/>
    </source>
</evidence>
<dbReference type="Gene3D" id="3.30.70.360">
    <property type="match status" value="1"/>
</dbReference>